<reference evidence="1" key="2">
    <citation type="submission" date="2009-08" db="EMBL/GenBank/DDBJ databases">
        <authorList>
            <person name="Shrivastava S."/>
            <person name="Brinkac L.M."/>
            <person name="Dodson R.J."/>
            <person name="Harkins D.M."/>
            <person name="Durkin A.S."/>
            <person name="Sutton G."/>
        </authorList>
    </citation>
    <scope>NUCLEOTIDE SEQUENCE</scope>
    <source>
        <strain evidence="1">Eklund 17B</strain>
    </source>
</reference>
<gene>
    <name evidence="1" type="ordered locus">CLL_A0967</name>
</gene>
<dbReference type="PROSITE" id="PS51257">
    <property type="entry name" value="PROKAR_LIPOPROTEIN"/>
    <property type="match status" value="1"/>
</dbReference>
<dbReference type="KEGG" id="cbk:CLL_A0967"/>
<evidence type="ECO:0000313" key="1">
    <source>
        <dbReference type="EMBL" id="ACD22970.1"/>
    </source>
</evidence>
<dbReference type="PATRIC" id="fig|935198.13.peg.917"/>
<name>B2TMI0_CLOBB</name>
<dbReference type="HOGENOM" id="CLU_1903000_0_0_9"/>
<sequence>MKKIISILIGMLMLLSLVGCGFSEDFKQGYDSETKYVGININKIEELPVKNGNGEEIGKRGTVIYNADKITDESLTNFYNDKIKDSGYNYYTLINEKDKKQGIVSPGCIKILSHGEIDDTGSLIKADKDITID</sequence>
<organism evidence="1">
    <name type="scientific">Clostridium botulinum (strain Eklund 17B / Type B)</name>
    <dbReference type="NCBI Taxonomy" id="935198"/>
    <lineage>
        <taxon>Bacteria</taxon>
        <taxon>Bacillati</taxon>
        <taxon>Bacillota</taxon>
        <taxon>Clostridia</taxon>
        <taxon>Eubacteriales</taxon>
        <taxon>Clostridiaceae</taxon>
        <taxon>Clostridium</taxon>
    </lineage>
</organism>
<dbReference type="EMBL" id="CP001056">
    <property type="protein sequence ID" value="ACD22970.1"/>
    <property type="molecule type" value="Genomic_DNA"/>
</dbReference>
<protein>
    <submittedName>
        <fullName evidence="1">Lipoprotein</fullName>
    </submittedName>
</protein>
<reference evidence="1" key="1">
    <citation type="submission" date="2009-06" db="EMBL/GenBank/DDBJ databases">
        <authorList>
            <consortium name="US DOE Joint Genome Institute (JGI-PGF)"/>
            <person name="Lucas S."/>
            <person name="Copeland A."/>
            <person name="Lapidus A."/>
            <person name="Glavina del Rio T."/>
            <person name="Dalin E."/>
            <person name="Tice H."/>
            <person name="Bruce D."/>
            <person name="Goodwin L."/>
            <person name="Pitluck S."/>
            <person name="Kyrpides N."/>
            <person name="Mavromatis K."/>
            <person name="Ivanova N."/>
            <person name="Saunders E."/>
            <person name="Brettin T."/>
            <person name="Detter J.C."/>
            <person name="Han C."/>
            <person name="Larimer F."/>
            <person name="Land M."/>
            <person name="Hauser L."/>
            <person name="Markowitz V."/>
            <person name="Cheng J.-F."/>
            <person name="Hugenholtz P."/>
            <person name="Woyke T."/>
            <person name="Wu D."/>
            <person name="Gronow S."/>
            <person name="Klenk H.-P."/>
            <person name="Eisen J.A."/>
        </authorList>
    </citation>
    <scope>NUCLEOTIDE SEQUENCE</scope>
    <source>
        <strain evidence="1">Eklund 17B</strain>
    </source>
</reference>
<dbReference type="AlphaFoldDB" id="B2TMI0"/>
<accession>B2TMI0</accession>
<accession>U4PI90</accession>
<proteinExistence type="predicted"/>
<keyword evidence="1" id="KW-0449">Lipoprotein</keyword>